<feature type="domain" description="UspA" evidence="2">
    <location>
        <begin position="2"/>
        <end position="137"/>
    </location>
</feature>
<dbReference type="RefSeq" id="WP_312890711.1">
    <property type="nucleotide sequence ID" value="NZ_JACHIR010000005.1"/>
</dbReference>
<evidence type="ECO:0000259" key="2">
    <source>
        <dbReference type="Pfam" id="PF00582"/>
    </source>
</evidence>
<reference evidence="3 4" key="1">
    <citation type="submission" date="2020-08" db="EMBL/GenBank/DDBJ databases">
        <title>Sequencing the genomes of 1000 actinobacteria strains.</title>
        <authorList>
            <person name="Klenk H.-P."/>
        </authorList>
    </citation>
    <scope>NUCLEOTIDE SEQUENCE [LARGE SCALE GENOMIC DNA]</scope>
    <source>
        <strain evidence="3 4">DSM 43851</strain>
    </source>
</reference>
<gene>
    <name evidence="3" type="ORF">BJ998_009327</name>
</gene>
<organism evidence="3 4">
    <name type="scientific">Kutzneria kofuensis</name>
    <dbReference type="NCBI Taxonomy" id="103725"/>
    <lineage>
        <taxon>Bacteria</taxon>
        <taxon>Bacillati</taxon>
        <taxon>Actinomycetota</taxon>
        <taxon>Actinomycetes</taxon>
        <taxon>Pseudonocardiales</taxon>
        <taxon>Pseudonocardiaceae</taxon>
        <taxon>Kutzneria</taxon>
    </lineage>
</organism>
<comment type="similarity">
    <text evidence="1">Belongs to the universal stress protein A family.</text>
</comment>
<name>A0A7W9KTB2_9PSEU</name>
<dbReference type="Pfam" id="PF00582">
    <property type="entry name" value="Usp"/>
    <property type="match status" value="2"/>
</dbReference>
<evidence type="ECO:0000256" key="1">
    <source>
        <dbReference type="ARBA" id="ARBA00008791"/>
    </source>
</evidence>
<dbReference type="PRINTS" id="PR01438">
    <property type="entry name" value="UNVRSLSTRESS"/>
</dbReference>
<evidence type="ECO:0000313" key="4">
    <source>
        <dbReference type="Proteomes" id="UP000585638"/>
    </source>
</evidence>
<dbReference type="EMBL" id="JACHIR010000005">
    <property type="protein sequence ID" value="MBB5898068.1"/>
    <property type="molecule type" value="Genomic_DNA"/>
</dbReference>
<dbReference type="PANTHER" id="PTHR46268">
    <property type="entry name" value="STRESS RESPONSE PROTEIN NHAX"/>
    <property type="match status" value="1"/>
</dbReference>
<dbReference type="InterPro" id="IPR006016">
    <property type="entry name" value="UspA"/>
</dbReference>
<accession>A0A7W9KTB2</accession>
<dbReference type="SUPFAM" id="SSF52402">
    <property type="entry name" value="Adenine nucleotide alpha hydrolases-like"/>
    <property type="match status" value="2"/>
</dbReference>
<proteinExistence type="inferred from homology"/>
<dbReference type="InterPro" id="IPR006015">
    <property type="entry name" value="Universal_stress_UspA"/>
</dbReference>
<keyword evidence="4" id="KW-1185">Reference proteome</keyword>
<feature type="domain" description="UspA" evidence="2">
    <location>
        <begin position="186"/>
        <end position="231"/>
    </location>
</feature>
<protein>
    <submittedName>
        <fullName evidence="3">Nucleotide-binding universal stress UspA family protein</fullName>
    </submittedName>
</protein>
<sequence length="234" mass="23759">MVVGFDGSDSAMHAVRWAAREAELSGVPLSIVYACALDVVRVPAGVPLPRPYHEAVLEIGQQYLAEATAAAEAVAPEVEITARLSHGCAAPTLVELSSAAQAVVVGSRGLGGFTGLLVGSTAVTVAAHGHCPLVVVRGPRQDATQGPVVVGVNGSPENDTVTAFASRAAALREAPVVVVHHATTRALLHEAVGAQLVVVGSHGRGGLRGLLLGSTSQALIQHSPCPVAVVPTRR</sequence>
<dbReference type="Proteomes" id="UP000585638">
    <property type="component" value="Unassembled WGS sequence"/>
</dbReference>
<dbReference type="PANTHER" id="PTHR46268:SF6">
    <property type="entry name" value="UNIVERSAL STRESS PROTEIN UP12"/>
    <property type="match status" value="1"/>
</dbReference>
<dbReference type="AlphaFoldDB" id="A0A7W9KTB2"/>
<comment type="caution">
    <text evidence="3">The sequence shown here is derived from an EMBL/GenBank/DDBJ whole genome shotgun (WGS) entry which is preliminary data.</text>
</comment>
<dbReference type="InterPro" id="IPR014729">
    <property type="entry name" value="Rossmann-like_a/b/a_fold"/>
</dbReference>
<dbReference type="Gene3D" id="3.40.50.620">
    <property type="entry name" value="HUPs"/>
    <property type="match status" value="3"/>
</dbReference>
<evidence type="ECO:0000313" key="3">
    <source>
        <dbReference type="EMBL" id="MBB5898068.1"/>
    </source>
</evidence>